<dbReference type="GO" id="GO:0003700">
    <property type="term" value="F:DNA-binding transcription factor activity"/>
    <property type="evidence" value="ECO:0007669"/>
    <property type="project" value="InterPro"/>
</dbReference>
<dbReference type="PROSITE" id="PS50995">
    <property type="entry name" value="HTH_MARR_2"/>
    <property type="match status" value="1"/>
</dbReference>
<dbReference type="Proteomes" id="UP000239290">
    <property type="component" value="Unassembled WGS sequence"/>
</dbReference>
<dbReference type="InterPro" id="IPR039422">
    <property type="entry name" value="MarR/SlyA-like"/>
</dbReference>
<reference evidence="7" key="1">
    <citation type="submission" date="2018-02" db="EMBL/GenBank/DDBJ databases">
        <title>Draft genome sequencing of Rhodococcus opacus KU647198.</title>
        <authorList>
            <person name="Zheng B.-X."/>
        </authorList>
    </citation>
    <scope>NUCLEOTIDE SEQUENCE [LARGE SCALE GENOMIC DNA]</scope>
    <source>
        <strain evidence="7">04-OD7</strain>
    </source>
</reference>
<dbReference type="SUPFAM" id="SSF46785">
    <property type="entry name" value="Winged helix' DNA-binding domain"/>
    <property type="match status" value="1"/>
</dbReference>
<gene>
    <name evidence="6" type="ORF">C5613_29010</name>
</gene>
<evidence type="ECO:0000313" key="6">
    <source>
        <dbReference type="EMBL" id="PQP20043.1"/>
    </source>
</evidence>
<dbReference type="SMART" id="SM00347">
    <property type="entry name" value="HTH_MARR"/>
    <property type="match status" value="1"/>
</dbReference>
<dbReference type="Pfam" id="PF12802">
    <property type="entry name" value="MarR_2"/>
    <property type="match status" value="1"/>
</dbReference>
<dbReference type="Gene3D" id="1.10.10.10">
    <property type="entry name" value="Winged helix-like DNA-binding domain superfamily/Winged helix DNA-binding domain"/>
    <property type="match status" value="1"/>
</dbReference>
<protein>
    <submittedName>
        <fullName evidence="6">MarR family transcriptional regulator</fullName>
    </submittedName>
</protein>
<dbReference type="PROSITE" id="PS01117">
    <property type="entry name" value="HTH_MARR_1"/>
    <property type="match status" value="1"/>
</dbReference>
<dbReference type="InterPro" id="IPR036388">
    <property type="entry name" value="WH-like_DNA-bd_sf"/>
</dbReference>
<organism evidence="6 7">
    <name type="scientific">Rhodococcus opacus</name>
    <name type="common">Nocardia opaca</name>
    <dbReference type="NCBI Taxonomy" id="37919"/>
    <lineage>
        <taxon>Bacteria</taxon>
        <taxon>Bacillati</taxon>
        <taxon>Actinomycetota</taxon>
        <taxon>Actinomycetes</taxon>
        <taxon>Mycobacteriales</taxon>
        <taxon>Nocardiaceae</taxon>
        <taxon>Rhodococcus</taxon>
    </lineage>
</organism>
<evidence type="ECO:0000256" key="4">
    <source>
        <dbReference type="SAM" id="MobiDB-lite"/>
    </source>
</evidence>
<dbReference type="InterPro" id="IPR036390">
    <property type="entry name" value="WH_DNA-bd_sf"/>
</dbReference>
<name>A0A2S8IZ89_RHOOP</name>
<dbReference type="InterPro" id="IPR023187">
    <property type="entry name" value="Tscrpt_reg_MarR-type_CS"/>
</dbReference>
<dbReference type="PANTHER" id="PTHR33164">
    <property type="entry name" value="TRANSCRIPTIONAL REGULATOR, MARR FAMILY"/>
    <property type="match status" value="1"/>
</dbReference>
<dbReference type="AlphaFoldDB" id="A0A2S8IZ89"/>
<evidence type="ECO:0000313" key="7">
    <source>
        <dbReference type="Proteomes" id="UP000239290"/>
    </source>
</evidence>
<accession>A0A2S8IZ89</accession>
<keyword evidence="2" id="KW-0238">DNA-binding</keyword>
<evidence type="ECO:0000256" key="3">
    <source>
        <dbReference type="ARBA" id="ARBA00023163"/>
    </source>
</evidence>
<keyword evidence="1" id="KW-0805">Transcription regulation</keyword>
<sequence>MAGPGSPEETCSGATEFSATAVIAAVLQAQKLIVRNFNVALSPLGLSFPRHEVLSLVAAAPNGATPTTQLCRVLGRHPTTITSLVDGLEGAGLVARSTNRADRRETLVGITDRGRAVALSAARAVDQLLGVDPEVLRRLSADLQALLAAATPVGPHCAHPVRSAEGSEAVGERHEQG</sequence>
<dbReference type="InterPro" id="IPR000835">
    <property type="entry name" value="HTH_MarR-typ"/>
</dbReference>
<evidence type="ECO:0000259" key="5">
    <source>
        <dbReference type="PROSITE" id="PS50995"/>
    </source>
</evidence>
<dbReference type="EMBL" id="PUIO01000042">
    <property type="protein sequence ID" value="PQP20043.1"/>
    <property type="molecule type" value="Genomic_DNA"/>
</dbReference>
<dbReference type="GO" id="GO:0003677">
    <property type="term" value="F:DNA binding"/>
    <property type="evidence" value="ECO:0007669"/>
    <property type="project" value="UniProtKB-KW"/>
</dbReference>
<comment type="caution">
    <text evidence="6">The sequence shown here is derived from an EMBL/GenBank/DDBJ whole genome shotgun (WGS) entry which is preliminary data.</text>
</comment>
<feature type="domain" description="HTH marR-type" evidence="5">
    <location>
        <begin position="19"/>
        <end position="156"/>
    </location>
</feature>
<feature type="region of interest" description="Disordered" evidence="4">
    <location>
        <begin position="154"/>
        <end position="177"/>
    </location>
</feature>
<evidence type="ECO:0000256" key="1">
    <source>
        <dbReference type="ARBA" id="ARBA00023015"/>
    </source>
</evidence>
<keyword evidence="3" id="KW-0804">Transcription</keyword>
<evidence type="ECO:0000256" key="2">
    <source>
        <dbReference type="ARBA" id="ARBA00023125"/>
    </source>
</evidence>
<dbReference type="PANTHER" id="PTHR33164:SF101">
    <property type="entry name" value="TRANSCRIPTIONAL REPRESSOR MPRA"/>
    <property type="match status" value="1"/>
</dbReference>
<proteinExistence type="predicted"/>
<dbReference type="GO" id="GO:0006950">
    <property type="term" value="P:response to stress"/>
    <property type="evidence" value="ECO:0007669"/>
    <property type="project" value="TreeGrafter"/>
</dbReference>